<dbReference type="PANTHER" id="PTHR23407">
    <property type="entry name" value="ATPASE INHIBITOR/5-FORMYLTETRAHYDROFOLATE CYCLO-LIGASE"/>
    <property type="match status" value="1"/>
</dbReference>
<evidence type="ECO:0000313" key="5">
    <source>
        <dbReference type="EMBL" id="WNO54991.1"/>
    </source>
</evidence>
<dbReference type="InterPro" id="IPR024185">
    <property type="entry name" value="FTHF_cligase-like_sf"/>
</dbReference>
<comment type="catalytic activity">
    <reaction evidence="4">
        <text>(6S)-5-formyl-5,6,7,8-tetrahydrofolate + ATP = (6R)-5,10-methenyltetrahydrofolate + ADP + phosphate</text>
        <dbReference type="Rhea" id="RHEA:10488"/>
        <dbReference type="ChEBI" id="CHEBI:30616"/>
        <dbReference type="ChEBI" id="CHEBI:43474"/>
        <dbReference type="ChEBI" id="CHEBI:57455"/>
        <dbReference type="ChEBI" id="CHEBI:57457"/>
        <dbReference type="ChEBI" id="CHEBI:456216"/>
        <dbReference type="EC" id="6.3.3.2"/>
    </reaction>
</comment>
<dbReference type="PANTHER" id="PTHR23407:SF1">
    <property type="entry name" value="5-FORMYLTETRAHYDROFOLATE CYCLO-LIGASE"/>
    <property type="match status" value="1"/>
</dbReference>
<dbReference type="SUPFAM" id="SSF100950">
    <property type="entry name" value="NagB/RpiA/CoA transferase-like"/>
    <property type="match status" value="1"/>
</dbReference>
<evidence type="ECO:0000256" key="1">
    <source>
        <dbReference type="ARBA" id="ARBA00010638"/>
    </source>
</evidence>
<evidence type="ECO:0000256" key="4">
    <source>
        <dbReference type="RuleBase" id="RU361279"/>
    </source>
</evidence>
<reference evidence="5 6" key="1">
    <citation type="submission" date="2023-09" db="EMBL/GenBank/DDBJ databases">
        <authorList>
            <person name="Rey-Velasco X."/>
        </authorList>
    </citation>
    <scope>NUCLEOTIDE SEQUENCE [LARGE SCALE GENOMIC DNA]</scope>
    <source>
        <strain evidence="5 6">W311</strain>
    </source>
</reference>
<keyword evidence="6" id="KW-1185">Reference proteome</keyword>
<keyword evidence="3 4" id="KW-0067">ATP-binding</keyword>
<dbReference type="Pfam" id="PF01812">
    <property type="entry name" value="5-FTHF_cyc-lig"/>
    <property type="match status" value="1"/>
</dbReference>
<evidence type="ECO:0000256" key="3">
    <source>
        <dbReference type="ARBA" id="ARBA00022840"/>
    </source>
</evidence>
<evidence type="ECO:0000256" key="2">
    <source>
        <dbReference type="ARBA" id="ARBA00022741"/>
    </source>
</evidence>
<organism evidence="5 6">
    <name type="scientific">Stakelama saccharophila</name>
    <dbReference type="NCBI Taxonomy" id="3075605"/>
    <lineage>
        <taxon>Bacteria</taxon>
        <taxon>Pseudomonadati</taxon>
        <taxon>Pseudomonadota</taxon>
        <taxon>Alphaproteobacteria</taxon>
        <taxon>Sphingomonadales</taxon>
        <taxon>Sphingomonadaceae</taxon>
        <taxon>Stakelama</taxon>
    </lineage>
</organism>
<dbReference type="Gene3D" id="3.40.50.10420">
    <property type="entry name" value="NagB/RpiA/CoA transferase-like"/>
    <property type="match status" value="1"/>
</dbReference>
<proteinExistence type="inferred from homology"/>
<dbReference type="InterPro" id="IPR002698">
    <property type="entry name" value="FTHF_cligase"/>
</dbReference>
<dbReference type="EC" id="6.3.3.2" evidence="4"/>
<dbReference type="EMBL" id="CP135076">
    <property type="protein sequence ID" value="WNO54991.1"/>
    <property type="molecule type" value="Genomic_DNA"/>
</dbReference>
<keyword evidence="4" id="KW-0479">Metal-binding</keyword>
<keyword evidence="5" id="KW-0436">Ligase</keyword>
<keyword evidence="4" id="KW-0460">Magnesium</keyword>
<dbReference type="Proteomes" id="UP001302249">
    <property type="component" value="Chromosome"/>
</dbReference>
<comment type="cofactor">
    <cofactor evidence="4">
        <name>Mg(2+)</name>
        <dbReference type="ChEBI" id="CHEBI:18420"/>
    </cofactor>
</comment>
<accession>A0ABZ0BD46</accession>
<name>A0ABZ0BD46_9SPHN</name>
<keyword evidence="2 4" id="KW-0547">Nucleotide-binding</keyword>
<gene>
    <name evidence="5" type="ORF">RPR59_07040</name>
</gene>
<dbReference type="NCBIfam" id="TIGR02727">
    <property type="entry name" value="MTHFS_bact"/>
    <property type="match status" value="1"/>
</dbReference>
<sequence>MTKQPMDKPALRARMRAERDRFVAEHGGRIVVPDWFLALLRAGLTVASYHPIGSEADPAPLANAAVAAGATLALPHVAGKKAPMRFLAWHPDDGLADGPFGLQQPTGDRPVAPDIVLTPLVAFDGARNRLGQGAGHYDRAFAEHHDALRIGVAWQVQQVDRLRPDPWDVPLHAVITEAGSIRERN</sequence>
<protein>
    <recommendedName>
        <fullName evidence="4">5-formyltetrahydrofolate cyclo-ligase</fullName>
        <ecNumber evidence="4">6.3.3.2</ecNumber>
    </recommendedName>
</protein>
<dbReference type="GO" id="GO:0030272">
    <property type="term" value="F:5-formyltetrahydrofolate cyclo-ligase activity"/>
    <property type="evidence" value="ECO:0007669"/>
    <property type="project" value="UniProtKB-EC"/>
</dbReference>
<dbReference type="RefSeq" id="WP_313918083.1">
    <property type="nucleotide sequence ID" value="NZ_CP135076.1"/>
</dbReference>
<evidence type="ECO:0000313" key="6">
    <source>
        <dbReference type="Proteomes" id="UP001302249"/>
    </source>
</evidence>
<comment type="similarity">
    <text evidence="1 4">Belongs to the 5-formyltetrahydrofolate cyclo-ligase family.</text>
</comment>
<dbReference type="InterPro" id="IPR037171">
    <property type="entry name" value="NagB/RpiA_transferase-like"/>
</dbReference>